<dbReference type="Proteomes" id="UP001472677">
    <property type="component" value="Unassembled WGS sequence"/>
</dbReference>
<evidence type="ECO:0000313" key="2">
    <source>
        <dbReference type="EMBL" id="KAK8506642.1"/>
    </source>
</evidence>
<name>A0ABR2BHL3_9ROSI</name>
<dbReference type="PANTHER" id="PTHR47746:SF88">
    <property type="entry name" value="RNA-DIRECTED DNA POLYMERASE (REVERSE TRANSCRIPTASE)-RELATED FAMILY PROTEIN-RELATED"/>
    <property type="match status" value="1"/>
</dbReference>
<dbReference type="EMBL" id="JBBPBM010000117">
    <property type="protein sequence ID" value="KAK8506642.1"/>
    <property type="molecule type" value="Genomic_DNA"/>
</dbReference>
<keyword evidence="3" id="KW-1185">Reference proteome</keyword>
<proteinExistence type="predicted"/>
<protein>
    <recommendedName>
        <fullName evidence="1">Reverse transcriptase zinc-binding domain-containing protein</fullName>
    </recommendedName>
</protein>
<sequence length="796" mass="92291">MAYLGAGRYSATINASVKDMVDEFGQWRWHLFEHLIPTPIFLQIAAMKAPFGIRVPYQVCWGVNSNKWFSVRSDYEVREGSRHGPTEQIWRTINRFKGLPRIRYFLWLLSHGLILTNVGRYRRHLTLDCRCSVCGDEWEDMDHIFRRCPVACSVWDTLIRADKKGEIYSMDFKRWLFVNLSNSGGFCRDHVHWDILFGSLLWCLWKKRNELIFGGPDRYGESVLQRGLLLFARVMLRCSCGRRFLLLCAGANPHQAGASSMWMVRLVVLPVWRLVVEWFVMRKGLGLFRSVTLVDNRDSLLIVPSIIYYIAELLTRAWNLVWNIGDGSQARFWLDPWLGNGDPIVAYLGTGRYPATINVSVKDMVDEFGQWRWHLFEHLIPTPIFLQIAAMKTPFGIRVPYQLQEAVSGTVCWCKPPPGWCKLNVDGSIGRATGMAACGGVVRNEEGTWLIGLFRSVTLVDNRDSLLIVPSIIYYIAELLTRAWNLVWNIGDGSQARFWLDPWLGNGDPIVAYLGAGRYPATINASFKDMVDEFGQWRWHLFEHLIPTPIFLQIAAMKVPFGIRVPYQVCWGVNSNKWFSVRSDYEVREGSRHGPTEQIWRTINRFKGLPRIRYFLWLLSHGLILTNVGRYRRHLTLDCRCSVCGDEWEDMDHIFRRCPVACSVWDTLIRADKKGEIYSMDFKRWLFVNLSNSRGFCRDHVHWDILFGSLLWCLWKKRNEWIFGGPDRYGESVLQRGLLLFARVMLRCSCGRRFLLLCAGANPHQAGASSMWMVRLVVLPVWRLVVEWFVMRKGLG</sequence>
<feature type="domain" description="Reverse transcriptase zinc-binding" evidence="1">
    <location>
        <begin position="579"/>
        <end position="665"/>
    </location>
</feature>
<organism evidence="2 3">
    <name type="scientific">Hibiscus sabdariffa</name>
    <name type="common">roselle</name>
    <dbReference type="NCBI Taxonomy" id="183260"/>
    <lineage>
        <taxon>Eukaryota</taxon>
        <taxon>Viridiplantae</taxon>
        <taxon>Streptophyta</taxon>
        <taxon>Embryophyta</taxon>
        <taxon>Tracheophyta</taxon>
        <taxon>Spermatophyta</taxon>
        <taxon>Magnoliopsida</taxon>
        <taxon>eudicotyledons</taxon>
        <taxon>Gunneridae</taxon>
        <taxon>Pentapetalae</taxon>
        <taxon>rosids</taxon>
        <taxon>malvids</taxon>
        <taxon>Malvales</taxon>
        <taxon>Malvaceae</taxon>
        <taxon>Malvoideae</taxon>
        <taxon>Hibiscus</taxon>
    </lineage>
</organism>
<dbReference type="Pfam" id="PF13966">
    <property type="entry name" value="zf-RVT"/>
    <property type="match status" value="2"/>
</dbReference>
<accession>A0ABR2BHL3</accession>
<gene>
    <name evidence="2" type="ORF">V6N12_073595</name>
</gene>
<reference evidence="2 3" key="1">
    <citation type="journal article" date="2024" name="G3 (Bethesda)">
        <title>Genome assembly of Hibiscus sabdariffa L. provides insights into metabolisms of medicinal natural products.</title>
        <authorList>
            <person name="Kim T."/>
        </authorList>
    </citation>
    <scope>NUCLEOTIDE SEQUENCE [LARGE SCALE GENOMIC DNA]</scope>
    <source>
        <strain evidence="2">TK-2024</strain>
        <tissue evidence="2">Old leaves</tissue>
    </source>
</reference>
<dbReference type="PANTHER" id="PTHR47746">
    <property type="entry name" value="ZF-RVT DOMAIN-CONTAINING PROTEIN"/>
    <property type="match status" value="1"/>
</dbReference>
<dbReference type="InterPro" id="IPR026960">
    <property type="entry name" value="RVT-Znf"/>
</dbReference>
<comment type="caution">
    <text evidence="2">The sequence shown here is derived from an EMBL/GenBank/DDBJ whole genome shotgun (WGS) entry which is preliminary data.</text>
</comment>
<feature type="domain" description="Reverse transcriptase zinc-binding" evidence="1">
    <location>
        <begin position="69"/>
        <end position="155"/>
    </location>
</feature>
<evidence type="ECO:0000313" key="3">
    <source>
        <dbReference type="Proteomes" id="UP001472677"/>
    </source>
</evidence>
<evidence type="ECO:0000259" key="1">
    <source>
        <dbReference type="Pfam" id="PF13966"/>
    </source>
</evidence>